<gene>
    <name evidence="1" type="ORF">LCGC14_0146250</name>
</gene>
<sequence length="115" mass="14197">MTFITIFLCLTILRHLYIFVLRISWLNLSYKVVTALYEYERDFYEANKKSINLNHQETFIWSYRRMVWTFWVWEPMKMIQSELGYDDVLYWASKYDIKSSYWFKPPNSWESKSGS</sequence>
<organism evidence="1">
    <name type="scientific">marine sediment metagenome</name>
    <dbReference type="NCBI Taxonomy" id="412755"/>
    <lineage>
        <taxon>unclassified sequences</taxon>
        <taxon>metagenomes</taxon>
        <taxon>ecological metagenomes</taxon>
    </lineage>
</organism>
<proteinExistence type="predicted"/>
<accession>A0A0F9V3F3</accession>
<dbReference type="AlphaFoldDB" id="A0A0F9V3F3"/>
<reference evidence="1" key="1">
    <citation type="journal article" date="2015" name="Nature">
        <title>Complex archaea that bridge the gap between prokaryotes and eukaryotes.</title>
        <authorList>
            <person name="Spang A."/>
            <person name="Saw J.H."/>
            <person name="Jorgensen S.L."/>
            <person name="Zaremba-Niedzwiedzka K."/>
            <person name="Martijn J."/>
            <person name="Lind A.E."/>
            <person name="van Eijk R."/>
            <person name="Schleper C."/>
            <person name="Guy L."/>
            <person name="Ettema T.J."/>
        </authorList>
    </citation>
    <scope>NUCLEOTIDE SEQUENCE</scope>
</reference>
<dbReference type="EMBL" id="LAZR01000051">
    <property type="protein sequence ID" value="KKN98514.1"/>
    <property type="molecule type" value="Genomic_DNA"/>
</dbReference>
<protein>
    <submittedName>
        <fullName evidence="1">Uncharacterized protein</fullName>
    </submittedName>
</protein>
<name>A0A0F9V3F3_9ZZZZ</name>
<evidence type="ECO:0000313" key="1">
    <source>
        <dbReference type="EMBL" id="KKN98514.1"/>
    </source>
</evidence>
<comment type="caution">
    <text evidence="1">The sequence shown here is derived from an EMBL/GenBank/DDBJ whole genome shotgun (WGS) entry which is preliminary data.</text>
</comment>